<name>A0A1D2MJ99_ORCCI</name>
<evidence type="ECO:0000313" key="3">
    <source>
        <dbReference type="Proteomes" id="UP000094527"/>
    </source>
</evidence>
<sequence length="120" mass="13772">MSASLVRKALDETRLTADEKLELLSKGSKKKFKPLKKKKVIPKDILLKQNLKVLKALDYKVPRKKNSPSISFKPPPAPVKEESKSKKKKSKKGKKTQQKGDSCFTEEDFEKFEKEYFVTS</sequence>
<dbReference type="Pfam" id="PF15684">
    <property type="entry name" value="AROS"/>
    <property type="match status" value="1"/>
</dbReference>
<dbReference type="Proteomes" id="UP000094527">
    <property type="component" value="Unassembled WGS sequence"/>
</dbReference>
<dbReference type="AlphaFoldDB" id="A0A1D2MJ99"/>
<feature type="compositionally biased region" description="Basic residues" evidence="1">
    <location>
        <begin position="85"/>
        <end position="97"/>
    </location>
</feature>
<proteinExistence type="predicted"/>
<evidence type="ECO:0008006" key="4">
    <source>
        <dbReference type="Google" id="ProtNLM"/>
    </source>
</evidence>
<gene>
    <name evidence="2" type="ORF">Ocin01_13636</name>
</gene>
<feature type="region of interest" description="Disordered" evidence="1">
    <location>
        <begin position="62"/>
        <end position="103"/>
    </location>
</feature>
<dbReference type="EMBL" id="LJIJ01001092">
    <property type="protein sequence ID" value="ODM93043.1"/>
    <property type="molecule type" value="Genomic_DNA"/>
</dbReference>
<comment type="caution">
    <text evidence="2">The sequence shown here is derived from an EMBL/GenBank/DDBJ whole genome shotgun (WGS) entry which is preliminary data.</text>
</comment>
<dbReference type="InterPro" id="IPR023262">
    <property type="entry name" value="AROS"/>
</dbReference>
<protein>
    <recommendedName>
        <fullName evidence="4">Active regulator of SIRT1</fullName>
    </recommendedName>
</protein>
<evidence type="ECO:0000256" key="1">
    <source>
        <dbReference type="SAM" id="MobiDB-lite"/>
    </source>
</evidence>
<keyword evidence="3" id="KW-1185">Reference proteome</keyword>
<accession>A0A1D2MJ99</accession>
<organism evidence="2 3">
    <name type="scientific">Orchesella cincta</name>
    <name type="common">Springtail</name>
    <name type="synonym">Podura cincta</name>
    <dbReference type="NCBI Taxonomy" id="48709"/>
    <lineage>
        <taxon>Eukaryota</taxon>
        <taxon>Metazoa</taxon>
        <taxon>Ecdysozoa</taxon>
        <taxon>Arthropoda</taxon>
        <taxon>Hexapoda</taxon>
        <taxon>Collembola</taxon>
        <taxon>Entomobryomorpha</taxon>
        <taxon>Entomobryoidea</taxon>
        <taxon>Orchesellidae</taxon>
        <taxon>Orchesellinae</taxon>
        <taxon>Orchesella</taxon>
    </lineage>
</organism>
<reference evidence="2 3" key="1">
    <citation type="journal article" date="2016" name="Genome Biol. Evol.">
        <title>Gene Family Evolution Reflects Adaptation to Soil Environmental Stressors in the Genome of the Collembolan Orchesella cincta.</title>
        <authorList>
            <person name="Faddeeva-Vakhrusheva A."/>
            <person name="Derks M.F."/>
            <person name="Anvar S.Y."/>
            <person name="Agamennone V."/>
            <person name="Suring W."/>
            <person name="Smit S."/>
            <person name="van Straalen N.M."/>
            <person name="Roelofs D."/>
        </authorList>
    </citation>
    <scope>NUCLEOTIDE SEQUENCE [LARGE SCALE GENOMIC DNA]</scope>
    <source>
        <tissue evidence="2">Mixed pool</tissue>
    </source>
</reference>
<evidence type="ECO:0000313" key="2">
    <source>
        <dbReference type="EMBL" id="ODM93043.1"/>
    </source>
</evidence>